<evidence type="ECO:0000313" key="2">
    <source>
        <dbReference type="EMBL" id="ODH42093.1"/>
    </source>
</evidence>
<dbReference type="NCBIfam" id="TIGR02452">
    <property type="entry name" value="TIGR02452 family protein"/>
    <property type="match status" value="1"/>
</dbReference>
<feature type="domain" description="Microbial-type PARG catalytic" evidence="1">
    <location>
        <begin position="143"/>
        <end position="233"/>
    </location>
</feature>
<dbReference type="InterPro" id="IPR043472">
    <property type="entry name" value="Macro_dom-like"/>
</dbReference>
<dbReference type="Pfam" id="PF10021">
    <property type="entry name" value="PARG_cat_microb"/>
    <property type="match status" value="1"/>
</dbReference>
<dbReference type="PANTHER" id="PTHR35596">
    <property type="entry name" value="DUF2263 DOMAIN-CONTAINING PROTEIN"/>
    <property type="match status" value="1"/>
</dbReference>
<dbReference type="VEuPathDB" id="FungiDB:PADG_01794"/>
<evidence type="ECO:0000259" key="1">
    <source>
        <dbReference type="Pfam" id="PF10021"/>
    </source>
</evidence>
<name>A0A1D2JM13_PARBR</name>
<dbReference type="PANTHER" id="PTHR35596:SF1">
    <property type="entry name" value="MICROBIAL-TYPE PARG CATALYTIC DOMAIN-CONTAINING PROTEIN"/>
    <property type="match status" value="1"/>
</dbReference>
<dbReference type="Proteomes" id="UP000242814">
    <property type="component" value="Unassembled WGS sequence"/>
</dbReference>
<accession>A0A1D2JM13</accession>
<sequence>MSDPRKKKLVQTVLNLHPEGGKGLGDSRSPYFAQRQRLQNDNMTASSLQNDSQDTMDDIQLTPTVLQSQESYNNTITDSSYDLYHKRAIQASRKSLSSIAAETTTLLPNILATAPHAPPKGYLYAPPNPPHLGRRFCPNLPPTAIRLHDADTFDTAIGLANCAKYITIQDKKPVCVLNMANAYIAGGGWKHGALAQEEALCYRSSLSFTLKRRYYPIPEMGAIYSPTVVVIRENMDEGEHKLLDLSRPDKLPVVSVVSVAALCLPAVENREVPGLGAREVYKDPADREIMKEKIRVVLRTAAVNQHRRLVLGALGCGAFANPREEVADCWAEVFLEREFSGGWWESVIFAVMDDRGEGEDGDGNFDDVDMKPGECEISMNIERPNHGGDL</sequence>
<dbReference type="EMBL" id="LZYO01000029">
    <property type="protein sequence ID" value="ODH42093.1"/>
    <property type="molecule type" value="Genomic_DNA"/>
</dbReference>
<evidence type="ECO:0000313" key="3">
    <source>
        <dbReference type="Proteomes" id="UP000242814"/>
    </source>
</evidence>
<dbReference type="SUPFAM" id="SSF52949">
    <property type="entry name" value="Macro domain-like"/>
    <property type="match status" value="1"/>
</dbReference>
<dbReference type="AlphaFoldDB" id="A0A1D2JM13"/>
<reference evidence="2 3" key="1">
    <citation type="submission" date="2016-06" db="EMBL/GenBank/DDBJ databases">
        <authorList>
            <person name="Kjaerup R.B."/>
            <person name="Dalgaard T.S."/>
            <person name="Juul-Madsen H.R."/>
        </authorList>
    </citation>
    <scope>NUCLEOTIDE SEQUENCE [LARGE SCALE GENOMIC DNA]</scope>
    <source>
        <strain evidence="2 3">Pb300</strain>
    </source>
</reference>
<dbReference type="Gene3D" id="3.40.220.10">
    <property type="entry name" value="Leucine Aminopeptidase, subunit E, domain 1"/>
    <property type="match status" value="1"/>
</dbReference>
<organism evidence="2 3">
    <name type="scientific">Paracoccidioides brasiliensis</name>
    <dbReference type="NCBI Taxonomy" id="121759"/>
    <lineage>
        <taxon>Eukaryota</taxon>
        <taxon>Fungi</taxon>
        <taxon>Dikarya</taxon>
        <taxon>Ascomycota</taxon>
        <taxon>Pezizomycotina</taxon>
        <taxon>Eurotiomycetes</taxon>
        <taxon>Eurotiomycetidae</taxon>
        <taxon>Onygenales</taxon>
        <taxon>Ajellomycetaceae</taxon>
        <taxon>Paracoccidioides</taxon>
    </lineage>
</organism>
<dbReference type="VEuPathDB" id="FungiDB:PABG_03239"/>
<protein>
    <recommendedName>
        <fullName evidence="1">Microbial-type PARG catalytic domain-containing protein</fullName>
    </recommendedName>
</protein>
<proteinExistence type="predicted"/>
<dbReference type="InterPro" id="IPR019261">
    <property type="entry name" value="PARG_cat_microbial"/>
</dbReference>
<dbReference type="InterPro" id="IPR012664">
    <property type="entry name" value="CHP02452"/>
</dbReference>
<gene>
    <name evidence="2" type="ORF">ACO22_01246</name>
</gene>
<comment type="caution">
    <text evidence="2">The sequence shown here is derived from an EMBL/GenBank/DDBJ whole genome shotgun (WGS) entry which is preliminary data.</text>
</comment>